<reference evidence="18" key="2">
    <citation type="submission" date="2022-08" db="UniProtKB">
        <authorList>
            <consortium name="EnsemblMetazoa"/>
        </authorList>
    </citation>
    <scope>IDENTIFICATION</scope>
    <source>
        <strain evidence="18">STECLA/ALBI9_A</strain>
    </source>
</reference>
<evidence type="ECO:0000256" key="5">
    <source>
        <dbReference type="ARBA" id="ARBA00022670"/>
    </source>
</evidence>
<proteinExistence type="inferred from homology"/>
<evidence type="ECO:0000256" key="2">
    <source>
        <dbReference type="ARBA" id="ARBA00010136"/>
    </source>
</evidence>
<comment type="similarity">
    <text evidence="2 14">Belongs to the peptidase M1 family.</text>
</comment>
<dbReference type="InterPro" id="IPR034016">
    <property type="entry name" value="M1_APN-typ"/>
</dbReference>
<name>A0A182G098_ANOAL</name>
<keyword evidence="4" id="KW-0472">Membrane</keyword>
<evidence type="ECO:0000256" key="10">
    <source>
        <dbReference type="ARBA" id="ARBA00023288"/>
    </source>
</evidence>
<feature type="binding site" evidence="12">
    <location>
        <position position="402"/>
    </location>
    <ligand>
        <name>Zn(2+)</name>
        <dbReference type="ChEBI" id="CHEBI:29105"/>
        <note>catalytic</note>
    </ligand>
</feature>
<keyword evidence="9 14" id="KW-0482">Metalloprotease</keyword>
<evidence type="ECO:0000259" key="17">
    <source>
        <dbReference type="Pfam" id="PF17900"/>
    </source>
</evidence>
<feature type="domain" description="Aminopeptidase N-like N-terminal" evidence="17">
    <location>
        <begin position="81"/>
        <end position="267"/>
    </location>
</feature>
<dbReference type="CDD" id="cd09601">
    <property type="entry name" value="M1_APN-Q_like"/>
    <property type="match status" value="1"/>
</dbReference>
<evidence type="ECO:0000256" key="9">
    <source>
        <dbReference type="ARBA" id="ARBA00023049"/>
    </source>
</evidence>
<dbReference type="Gene3D" id="2.60.40.1910">
    <property type="match status" value="1"/>
</dbReference>
<evidence type="ECO:0000256" key="13">
    <source>
        <dbReference type="PIRSR" id="PIRSR634016-4"/>
    </source>
</evidence>
<evidence type="ECO:0000313" key="19">
    <source>
        <dbReference type="Proteomes" id="UP000069272"/>
    </source>
</evidence>
<evidence type="ECO:0000313" key="18">
    <source>
        <dbReference type="EnsemblMetazoa" id="AALB015677-PA"/>
    </source>
</evidence>
<keyword evidence="19" id="KW-1185">Reference proteome</keyword>
<keyword evidence="8 12" id="KW-0862">Zinc</keyword>
<dbReference type="InterPro" id="IPR042097">
    <property type="entry name" value="Aminopeptidase_N-like_N_sf"/>
</dbReference>
<dbReference type="InterPro" id="IPR050344">
    <property type="entry name" value="Peptidase_M1_aminopeptidases"/>
</dbReference>
<evidence type="ECO:0000256" key="3">
    <source>
        <dbReference type="ARBA" id="ARBA00022438"/>
    </source>
</evidence>
<evidence type="ECO:0000256" key="7">
    <source>
        <dbReference type="ARBA" id="ARBA00022801"/>
    </source>
</evidence>
<protein>
    <recommendedName>
        <fullName evidence="14">Aminopeptidase</fullName>
        <ecNumber evidence="14">3.4.11.-</ecNumber>
    </recommendedName>
</protein>
<evidence type="ECO:0000256" key="8">
    <source>
        <dbReference type="ARBA" id="ARBA00022833"/>
    </source>
</evidence>
<dbReference type="GO" id="GO:0005615">
    <property type="term" value="C:extracellular space"/>
    <property type="evidence" value="ECO:0007669"/>
    <property type="project" value="TreeGrafter"/>
</dbReference>
<dbReference type="GO" id="GO:0098552">
    <property type="term" value="C:side of membrane"/>
    <property type="evidence" value="ECO:0007669"/>
    <property type="project" value="UniProtKB-KW"/>
</dbReference>
<dbReference type="AlphaFoldDB" id="A0A182G098"/>
<dbReference type="Proteomes" id="UP000069272">
    <property type="component" value="Chromosome 3L"/>
</dbReference>
<dbReference type="Gene3D" id="1.25.50.20">
    <property type="match status" value="1"/>
</dbReference>
<dbReference type="InterPro" id="IPR027268">
    <property type="entry name" value="Peptidase_M4/M1_CTD_sf"/>
</dbReference>
<dbReference type="EC" id="3.4.11.-" evidence="14"/>
<comment type="subcellular location">
    <subcellularLocation>
        <location evidence="1">Cell membrane</location>
        <topology evidence="1">Lipid-anchor</topology>
        <topology evidence="1">GPI-anchor</topology>
    </subcellularLocation>
</comment>
<dbReference type="FunFam" id="1.10.390.10:FF:000013">
    <property type="entry name" value="Aminopeptidase N"/>
    <property type="match status" value="1"/>
</dbReference>
<evidence type="ECO:0000256" key="14">
    <source>
        <dbReference type="RuleBase" id="RU364040"/>
    </source>
</evidence>
<evidence type="ECO:0000256" key="4">
    <source>
        <dbReference type="ARBA" id="ARBA00022622"/>
    </source>
</evidence>
<dbReference type="Gene3D" id="2.60.40.1730">
    <property type="entry name" value="tricorn interacting facor f3 domain"/>
    <property type="match status" value="1"/>
</dbReference>
<reference evidence="18 19" key="1">
    <citation type="journal article" date="2017" name="G3 (Bethesda)">
        <title>The Physical Genome Mapping of Anopheles albimanus Corrected Scaffold Misassemblies and Identified Interarm Rearrangements in Genus Anopheles.</title>
        <authorList>
            <person name="Artemov G.N."/>
            <person name="Peery A.N."/>
            <person name="Jiang X."/>
            <person name="Tu Z."/>
            <person name="Stegniy V.N."/>
            <person name="Sharakhova M.V."/>
            <person name="Sharakhov I.V."/>
        </authorList>
    </citation>
    <scope>NUCLEOTIDE SEQUENCE [LARGE SCALE GENOMIC DNA]</scope>
    <source>
        <strain evidence="18 19">ALBI9_A</strain>
    </source>
</reference>
<dbReference type="GO" id="GO:0005886">
    <property type="term" value="C:plasma membrane"/>
    <property type="evidence" value="ECO:0007669"/>
    <property type="project" value="UniProtKB-SubCell"/>
</dbReference>
<feature type="site" description="Transition state stabilizer" evidence="13">
    <location>
        <position position="465"/>
    </location>
</feature>
<sequence>MAASGEWRSHRVSLVQCTACVLLLFAVATAGQFSSQPEQDSTSSRRLDRNRINLLREQTLSRARPAVRDASPYRLPNDTIPESYVLELRVPRTQDLAYTGTVTIAIRAQRTTNAIVLNSLRNRIVHVSLQNTMQLEQPILGYEEDTEAQTLTIRTMSALSVGSLYQLRIRFENEIRTDVSGFYYFTYPAADTGEQQFGAVTQFEAIDARTAFPCYDEPGLRATFTITIESGFETKVYSNMPVASVKITGEGIKQTRFLTSPRMPTYLVAFAITTDFASARVSLKEPGSSFNMELVAPPNTSPAARQYGLELGAQAIRTVERHFEQTYDLPKLDQLAVPRFYFAAMENWGLVVYEESYLLYDESTGTNRDKENVIATIMHEFVHQIFGNLLTPHWWSDVFLSEGFATFYEYYLSGELEPSIRFQEKFTVEALQTALLVDSVSTIRPLSYSVPNQADIMQLFDIIAYQKGGSILRMFHYALGASTFLKGVRHYIRSNKGSSVTPEALFASLQLAAQEDAVLPRSVTVATLMGSWIYQSGYPLVTVELDGNELIFHQRHYTTDSPEDTQGSGGRTWWIPVAYEVVMSDGSVTAEQFWLPQGTSQVSIPTTTLPDGAWLLVNPRQTGYYRVNYDANLWLRLIQQLISNHAALPATSRGQLLDDGIKLYFTEYIDAPLLYGLLQYTGREVDAIPWTVALANDNLGALRNALVADEASFSAFTRFAVARISSIYELVQFDGVSGEPHEFQQLRSSIIEWSCRLGVSECRTEALDRMMNDLDGTSTIPSYLKESVYCGGATVATVDQLMAVWIRMQSSSNRGDRSLLIAALGCAENVAFLDQYLGSLFNPDANYLSGEWYQVLSAVYSKSATGFAAFNRWSVTYTTQILQSFGLDPAFTAIISDVQQRLNNLPRHSELVQLFMQS</sequence>
<keyword evidence="4" id="KW-0325">Glycoprotein</keyword>
<dbReference type="GO" id="GO:0005737">
    <property type="term" value="C:cytoplasm"/>
    <property type="evidence" value="ECO:0007669"/>
    <property type="project" value="TreeGrafter"/>
</dbReference>
<dbReference type="Pfam" id="PF01433">
    <property type="entry name" value="Peptidase_M1"/>
    <property type="match status" value="1"/>
</dbReference>
<feature type="binding site" evidence="12">
    <location>
        <position position="383"/>
    </location>
    <ligand>
        <name>Zn(2+)</name>
        <dbReference type="ChEBI" id="CHEBI:29105"/>
        <note>catalytic</note>
    </ligand>
</feature>
<comment type="cofactor">
    <cofactor evidence="12 14">
        <name>Zn(2+)</name>
        <dbReference type="ChEBI" id="CHEBI:29105"/>
    </cofactor>
    <text evidence="12 14">Binds 1 zinc ion per subunit.</text>
</comment>
<feature type="binding site" evidence="12">
    <location>
        <position position="379"/>
    </location>
    <ligand>
        <name>Zn(2+)</name>
        <dbReference type="ChEBI" id="CHEBI:29105"/>
        <note>catalytic</note>
    </ligand>
</feature>
<dbReference type="GO" id="GO:0042277">
    <property type="term" value="F:peptide binding"/>
    <property type="evidence" value="ECO:0007669"/>
    <property type="project" value="TreeGrafter"/>
</dbReference>
<organism evidence="18 19">
    <name type="scientific">Anopheles albimanus</name>
    <name type="common">New world malaria mosquito</name>
    <dbReference type="NCBI Taxonomy" id="7167"/>
    <lineage>
        <taxon>Eukaryota</taxon>
        <taxon>Metazoa</taxon>
        <taxon>Ecdysozoa</taxon>
        <taxon>Arthropoda</taxon>
        <taxon>Hexapoda</taxon>
        <taxon>Insecta</taxon>
        <taxon>Pterygota</taxon>
        <taxon>Neoptera</taxon>
        <taxon>Endopterygota</taxon>
        <taxon>Diptera</taxon>
        <taxon>Nematocera</taxon>
        <taxon>Culicoidea</taxon>
        <taxon>Culicidae</taxon>
        <taxon>Anophelinae</taxon>
        <taxon>Anopheles</taxon>
    </lineage>
</organism>
<evidence type="ECO:0000256" key="12">
    <source>
        <dbReference type="PIRSR" id="PIRSR634016-3"/>
    </source>
</evidence>
<evidence type="ECO:0000256" key="1">
    <source>
        <dbReference type="ARBA" id="ARBA00004609"/>
    </source>
</evidence>
<dbReference type="VEuPathDB" id="VectorBase:AALB015677"/>
<feature type="domain" description="ERAP1-like C-terminal" evidence="16">
    <location>
        <begin position="614"/>
        <end position="910"/>
    </location>
</feature>
<dbReference type="RefSeq" id="XP_035785983.1">
    <property type="nucleotide sequence ID" value="XM_035930090.1"/>
</dbReference>
<dbReference type="InterPro" id="IPR024571">
    <property type="entry name" value="ERAP1-like_C_dom"/>
</dbReference>
<dbReference type="Pfam" id="PF17900">
    <property type="entry name" value="Peptidase_M1_N"/>
    <property type="match status" value="1"/>
</dbReference>
<dbReference type="GO" id="GO:0070006">
    <property type="term" value="F:metalloaminopeptidase activity"/>
    <property type="evidence" value="ECO:0007669"/>
    <property type="project" value="TreeGrafter"/>
</dbReference>
<evidence type="ECO:0000256" key="6">
    <source>
        <dbReference type="ARBA" id="ARBA00022723"/>
    </source>
</evidence>
<evidence type="ECO:0000259" key="15">
    <source>
        <dbReference type="Pfam" id="PF01433"/>
    </source>
</evidence>
<accession>A0A182G098</accession>
<dbReference type="OrthoDB" id="6750768at2759"/>
<dbReference type="InterPro" id="IPR014782">
    <property type="entry name" value="Peptidase_M1_dom"/>
</dbReference>
<dbReference type="Gene3D" id="1.10.390.10">
    <property type="entry name" value="Neutral Protease Domain 2"/>
    <property type="match status" value="1"/>
</dbReference>
<dbReference type="KEGG" id="aali:118463494"/>
<keyword evidence="3 14" id="KW-0031">Aminopeptidase</keyword>
<dbReference type="GeneID" id="118463494"/>
<dbReference type="InterPro" id="IPR001930">
    <property type="entry name" value="Peptidase_M1"/>
</dbReference>
<feature type="active site" description="Proton acceptor" evidence="11">
    <location>
        <position position="380"/>
    </location>
</feature>
<keyword evidence="6 12" id="KW-0479">Metal-binding</keyword>
<keyword evidence="5 14" id="KW-0645">Protease</keyword>
<dbReference type="GO" id="GO:0006508">
    <property type="term" value="P:proteolysis"/>
    <property type="evidence" value="ECO:0007669"/>
    <property type="project" value="UniProtKB-KW"/>
</dbReference>
<dbReference type="VEuPathDB" id="VectorBase:AALB20_034047"/>
<dbReference type="PANTHER" id="PTHR11533:SF301">
    <property type="entry name" value="AMINOPEPTIDASE"/>
    <property type="match status" value="1"/>
</dbReference>
<dbReference type="GO" id="GO:0043171">
    <property type="term" value="P:peptide catabolic process"/>
    <property type="evidence" value="ECO:0007669"/>
    <property type="project" value="TreeGrafter"/>
</dbReference>
<dbReference type="STRING" id="7167.A0A182G098"/>
<dbReference type="EnsemblMetazoa" id="AALB015677-RA">
    <property type="protein sequence ID" value="AALB015677-PA"/>
    <property type="gene ID" value="AALB015677"/>
</dbReference>
<evidence type="ECO:0000259" key="16">
    <source>
        <dbReference type="Pfam" id="PF11838"/>
    </source>
</evidence>
<dbReference type="GO" id="GO:0008270">
    <property type="term" value="F:zinc ion binding"/>
    <property type="evidence" value="ECO:0007669"/>
    <property type="project" value="UniProtKB-UniRule"/>
</dbReference>
<dbReference type="InterPro" id="IPR045357">
    <property type="entry name" value="Aminopeptidase_N-like_N"/>
</dbReference>
<evidence type="ECO:0000256" key="11">
    <source>
        <dbReference type="PIRSR" id="PIRSR634016-1"/>
    </source>
</evidence>
<keyword evidence="10" id="KW-0449">Lipoprotein</keyword>
<dbReference type="Pfam" id="PF11838">
    <property type="entry name" value="ERAP1_C"/>
    <property type="match status" value="1"/>
</dbReference>
<feature type="domain" description="Peptidase M1 membrane alanine aminopeptidase" evidence="15">
    <location>
        <begin position="307"/>
        <end position="532"/>
    </location>
</feature>
<dbReference type="SUPFAM" id="SSF63737">
    <property type="entry name" value="Leukotriene A4 hydrolase N-terminal domain"/>
    <property type="match status" value="1"/>
</dbReference>
<dbReference type="PANTHER" id="PTHR11533">
    <property type="entry name" value="PROTEASE M1 ZINC METALLOPROTEASE"/>
    <property type="match status" value="1"/>
</dbReference>
<keyword evidence="4" id="KW-0336">GPI-anchor</keyword>
<keyword evidence="7 14" id="KW-0378">Hydrolase</keyword>
<dbReference type="PRINTS" id="PR00756">
    <property type="entry name" value="ALADIPTASE"/>
</dbReference>
<dbReference type="SUPFAM" id="SSF55486">
    <property type="entry name" value="Metalloproteases ('zincins'), catalytic domain"/>
    <property type="match status" value="1"/>
</dbReference>